<dbReference type="GO" id="GO:0046872">
    <property type="term" value="F:metal ion binding"/>
    <property type="evidence" value="ECO:0007669"/>
    <property type="project" value="UniProtKB-KW"/>
</dbReference>
<evidence type="ECO:0000256" key="1">
    <source>
        <dbReference type="ARBA" id="ARBA00009308"/>
    </source>
</evidence>
<evidence type="ECO:0000256" key="2">
    <source>
        <dbReference type="ARBA" id="ARBA00022723"/>
    </source>
</evidence>
<comment type="caution">
    <text evidence="4">The sequence shown here is derived from an EMBL/GenBank/DDBJ whole genome shotgun (WGS) entry which is preliminary data.</text>
</comment>
<dbReference type="Gene3D" id="3.10.180.10">
    <property type="entry name" value="2,3-Dihydroxybiphenyl 1,2-Dioxygenase, domain 1"/>
    <property type="match status" value="1"/>
</dbReference>
<evidence type="ECO:0000313" key="5">
    <source>
        <dbReference type="Proteomes" id="UP000609172"/>
    </source>
</evidence>
<dbReference type="CDD" id="cd07249">
    <property type="entry name" value="MMCE"/>
    <property type="match status" value="1"/>
</dbReference>
<dbReference type="GO" id="GO:0046491">
    <property type="term" value="P:L-methylmalonyl-CoA metabolic process"/>
    <property type="evidence" value="ECO:0007669"/>
    <property type="project" value="TreeGrafter"/>
</dbReference>
<dbReference type="InterPro" id="IPR037523">
    <property type="entry name" value="VOC_core"/>
</dbReference>
<sequence length="133" mass="14614">MNTIEHIGIAVKDMATSNTLFEKLLGVEPYKTETVSSEGVLTSFFQVGTQKIELLAATHPESPIARFLEKKGEGIHHIAFAVNDIEAEVARLKTEGFEVINDLPKLGADNKRIVFLHPKTTNGVLIELCQDIA</sequence>
<accession>A0A934PMZ6</accession>
<dbReference type="EMBL" id="JAEHFV010000002">
    <property type="protein sequence ID" value="MBK0369799.1"/>
    <property type="molecule type" value="Genomic_DNA"/>
</dbReference>
<dbReference type="PANTHER" id="PTHR43048">
    <property type="entry name" value="METHYLMALONYL-COA EPIMERASE"/>
    <property type="match status" value="1"/>
</dbReference>
<dbReference type="InterPro" id="IPR017515">
    <property type="entry name" value="MeMalonyl-CoA_epimerase"/>
</dbReference>
<protein>
    <submittedName>
        <fullName evidence="4">Methylmalonyl-CoA epimerase</fullName>
        <ecNumber evidence="4">5.1.99.1</ecNumber>
    </submittedName>
</protein>
<dbReference type="SUPFAM" id="SSF54593">
    <property type="entry name" value="Glyoxalase/Bleomycin resistance protein/Dihydroxybiphenyl dioxygenase"/>
    <property type="match status" value="1"/>
</dbReference>
<reference evidence="4" key="1">
    <citation type="submission" date="2020-12" db="EMBL/GenBank/DDBJ databases">
        <title>Bacterial novel species Flavobacterium sp. SE-1-e isolated from soil.</title>
        <authorList>
            <person name="Jung H.-Y."/>
        </authorList>
    </citation>
    <scope>NUCLEOTIDE SEQUENCE</scope>
    <source>
        <strain evidence="4">SE-1-e</strain>
    </source>
</reference>
<keyword evidence="4" id="KW-0413">Isomerase</keyword>
<comment type="similarity">
    <text evidence="1">Belongs to the methylmalonyl-CoA epimerase family.</text>
</comment>
<dbReference type="GO" id="GO:0004493">
    <property type="term" value="F:methylmalonyl-CoA epimerase activity"/>
    <property type="evidence" value="ECO:0007669"/>
    <property type="project" value="UniProtKB-EC"/>
</dbReference>
<evidence type="ECO:0000259" key="3">
    <source>
        <dbReference type="PROSITE" id="PS51819"/>
    </source>
</evidence>
<dbReference type="InterPro" id="IPR051785">
    <property type="entry name" value="MMCE/EMCE_epimerase"/>
</dbReference>
<dbReference type="EC" id="5.1.99.1" evidence="4"/>
<feature type="domain" description="VOC" evidence="3">
    <location>
        <begin position="3"/>
        <end position="131"/>
    </location>
</feature>
<name>A0A934PMZ6_9FLAO</name>
<proteinExistence type="inferred from homology"/>
<dbReference type="PANTHER" id="PTHR43048:SF3">
    <property type="entry name" value="METHYLMALONYL-COA EPIMERASE, MITOCHONDRIAL"/>
    <property type="match status" value="1"/>
</dbReference>
<keyword evidence="5" id="KW-1185">Reference proteome</keyword>
<gene>
    <name evidence="4" type="primary">mce</name>
    <name evidence="4" type="ORF">I5M07_08100</name>
</gene>
<dbReference type="Pfam" id="PF13669">
    <property type="entry name" value="Glyoxalase_4"/>
    <property type="match status" value="1"/>
</dbReference>
<dbReference type="PROSITE" id="PS51819">
    <property type="entry name" value="VOC"/>
    <property type="match status" value="1"/>
</dbReference>
<keyword evidence="2" id="KW-0479">Metal-binding</keyword>
<dbReference type="Proteomes" id="UP000609172">
    <property type="component" value="Unassembled WGS sequence"/>
</dbReference>
<organism evidence="4 5">
    <name type="scientific">Flavobacterium agrisoli</name>
    <dbReference type="NCBI Taxonomy" id="2793066"/>
    <lineage>
        <taxon>Bacteria</taxon>
        <taxon>Pseudomonadati</taxon>
        <taxon>Bacteroidota</taxon>
        <taxon>Flavobacteriia</taxon>
        <taxon>Flavobacteriales</taxon>
        <taxon>Flavobacteriaceae</taxon>
        <taxon>Flavobacterium</taxon>
    </lineage>
</organism>
<dbReference type="RefSeq" id="WP_200105711.1">
    <property type="nucleotide sequence ID" value="NZ_JAEHFV010000002.1"/>
</dbReference>
<dbReference type="InterPro" id="IPR029068">
    <property type="entry name" value="Glyas_Bleomycin-R_OHBP_Dase"/>
</dbReference>
<dbReference type="AlphaFoldDB" id="A0A934PMZ6"/>
<dbReference type="NCBIfam" id="TIGR03081">
    <property type="entry name" value="metmalonyl_epim"/>
    <property type="match status" value="1"/>
</dbReference>
<evidence type="ECO:0000313" key="4">
    <source>
        <dbReference type="EMBL" id="MBK0369799.1"/>
    </source>
</evidence>